<comment type="subcellular location">
    <subcellularLocation>
        <location evidence="2">Cytoplasm</location>
    </subcellularLocation>
    <subcellularLocation>
        <location evidence="1">Nucleus</location>
    </subcellularLocation>
</comment>
<dbReference type="PANTHER" id="PTHR46094">
    <property type="entry name" value="INTEGRATOR COMPLEX SUBUNIT 9"/>
    <property type="match status" value="1"/>
</dbReference>
<evidence type="ECO:0000256" key="1">
    <source>
        <dbReference type="ARBA" id="ARBA00004123"/>
    </source>
</evidence>
<dbReference type="Proteomes" id="UP001431209">
    <property type="component" value="Unassembled WGS sequence"/>
</dbReference>
<dbReference type="GO" id="GO:0032039">
    <property type="term" value="C:integrator complex"/>
    <property type="evidence" value="ECO:0007669"/>
    <property type="project" value="InterPro"/>
</dbReference>
<evidence type="ECO:0000256" key="3">
    <source>
        <dbReference type="ARBA" id="ARBA00022490"/>
    </source>
</evidence>
<protein>
    <recommendedName>
        <fullName evidence="5">Beta-Casp domain-containing protein</fullName>
    </recommendedName>
</protein>
<dbReference type="InterPro" id="IPR036866">
    <property type="entry name" value="RibonucZ/Hydroxyglut_hydro"/>
</dbReference>
<dbReference type="GO" id="GO:0005737">
    <property type="term" value="C:cytoplasm"/>
    <property type="evidence" value="ECO:0007669"/>
    <property type="project" value="UniProtKB-SubCell"/>
</dbReference>
<evidence type="ECO:0000313" key="6">
    <source>
        <dbReference type="EMBL" id="KAL0485764.1"/>
    </source>
</evidence>
<dbReference type="Gene3D" id="3.40.50.10890">
    <property type="match status" value="1"/>
</dbReference>
<dbReference type="GO" id="GO:0034472">
    <property type="term" value="P:snRNA 3'-end processing"/>
    <property type="evidence" value="ECO:0007669"/>
    <property type="project" value="TreeGrafter"/>
</dbReference>
<sequence length="371" mass="41439">MLNELCSHVGMVVGGGGDALIPCLSSGLVYDLIDFIRNYLNTINLQSTNLYFVSPVANHSLAYSNISSEWLCSNKQQRAFVAEAPFSHQSMVKTKQLFLFDGVDKDFANTLLNNRANPCVIFCGHPCMRFGDILHLIKIMSAGAKNALISIDGDLTSFDKLVSPFLTPDTKMRFVNCPIDLKLKRSEIVQLLKEIAPRKLAISRQVQSSIDTKSIKNSVGQIVVLEAGVPSHIQNNKRKFEQAHIMPDLAKQITPRQVKGCHVSRVVGCLEARDGDYRLTKRTKNTSLEDTPGELFGDQIKIDLVVRALQSQGYEVNTVPLDNDRFGTYQIDIPMIDSRIIFSPDRTNVEAPNSELRKHLKTTLMKNYVVL</sequence>
<evidence type="ECO:0000259" key="5">
    <source>
        <dbReference type="SMART" id="SM01027"/>
    </source>
</evidence>
<dbReference type="AlphaFoldDB" id="A0AAW2Z8U8"/>
<feature type="domain" description="Beta-Casp" evidence="5">
    <location>
        <begin position="29"/>
        <end position="155"/>
    </location>
</feature>
<dbReference type="PANTHER" id="PTHR46094:SF1">
    <property type="entry name" value="INTEGRATOR COMPLEX SUBUNIT 9"/>
    <property type="match status" value="1"/>
</dbReference>
<accession>A0AAW2Z8U8</accession>
<keyword evidence="3" id="KW-0963">Cytoplasm</keyword>
<keyword evidence="7" id="KW-1185">Reference proteome</keyword>
<evidence type="ECO:0000256" key="4">
    <source>
        <dbReference type="ARBA" id="ARBA00023242"/>
    </source>
</evidence>
<gene>
    <name evidence="6" type="ORF">AKO1_003250</name>
</gene>
<dbReference type="EMBL" id="JAOPGA020001164">
    <property type="protein sequence ID" value="KAL0485764.1"/>
    <property type="molecule type" value="Genomic_DNA"/>
</dbReference>
<reference evidence="6 7" key="1">
    <citation type="submission" date="2024-03" db="EMBL/GenBank/DDBJ databases">
        <title>The Acrasis kona genome and developmental transcriptomes reveal deep origins of eukaryotic multicellular pathways.</title>
        <authorList>
            <person name="Sheikh S."/>
            <person name="Fu C.-J."/>
            <person name="Brown M.W."/>
            <person name="Baldauf S.L."/>
        </authorList>
    </citation>
    <scope>NUCLEOTIDE SEQUENCE [LARGE SCALE GENOMIC DNA]</scope>
    <source>
        <strain evidence="6 7">ATCC MYA-3509</strain>
    </source>
</reference>
<evidence type="ECO:0000313" key="7">
    <source>
        <dbReference type="Proteomes" id="UP001431209"/>
    </source>
</evidence>
<keyword evidence="4" id="KW-0539">Nucleus</keyword>
<dbReference type="SUPFAM" id="SSF56281">
    <property type="entry name" value="Metallo-hydrolase/oxidoreductase"/>
    <property type="match status" value="1"/>
</dbReference>
<comment type="caution">
    <text evidence="6">The sequence shown here is derived from an EMBL/GenBank/DDBJ whole genome shotgun (WGS) entry which is preliminary data.</text>
</comment>
<dbReference type="InterPro" id="IPR027074">
    <property type="entry name" value="Integrator_9su"/>
</dbReference>
<organism evidence="6 7">
    <name type="scientific">Acrasis kona</name>
    <dbReference type="NCBI Taxonomy" id="1008807"/>
    <lineage>
        <taxon>Eukaryota</taxon>
        <taxon>Discoba</taxon>
        <taxon>Heterolobosea</taxon>
        <taxon>Tetramitia</taxon>
        <taxon>Eutetramitia</taxon>
        <taxon>Acrasidae</taxon>
        <taxon>Acrasis</taxon>
    </lineage>
</organism>
<dbReference type="SMART" id="SM01027">
    <property type="entry name" value="Beta-Casp"/>
    <property type="match status" value="1"/>
</dbReference>
<name>A0AAW2Z8U8_9EUKA</name>
<dbReference type="InterPro" id="IPR022712">
    <property type="entry name" value="Beta_Casp"/>
</dbReference>
<evidence type="ECO:0000256" key="2">
    <source>
        <dbReference type="ARBA" id="ARBA00004496"/>
    </source>
</evidence>
<proteinExistence type="predicted"/>